<protein>
    <recommendedName>
        <fullName evidence="2">AP2-like integrase N-terminal domain-containing protein</fullName>
    </recommendedName>
</protein>
<sequence length="71" mass="8260">MARKKVVKNISFDNERNKYYVNLGFGVDENGKQIKTTKTFNKLADARNALKEHEGNKVKRTLTVPQKNYCR</sequence>
<comment type="caution">
    <text evidence="1">The sequence shown here is derived from an EMBL/GenBank/DDBJ whole genome shotgun (WGS) entry which is preliminary data.</text>
</comment>
<dbReference type="AlphaFoldDB" id="A0A644XE89"/>
<reference evidence="1" key="1">
    <citation type="submission" date="2019-08" db="EMBL/GenBank/DDBJ databases">
        <authorList>
            <person name="Kucharzyk K."/>
            <person name="Murdoch R.W."/>
            <person name="Higgins S."/>
            <person name="Loffler F."/>
        </authorList>
    </citation>
    <scope>NUCLEOTIDE SEQUENCE</scope>
</reference>
<name>A0A644XE89_9ZZZZ</name>
<dbReference type="EMBL" id="VSSQ01002243">
    <property type="protein sequence ID" value="MPM14217.1"/>
    <property type="molecule type" value="Genomic_DNA"/>
</dbReference>
<evidence type="ECO:0000313" key="1">
    <source>
        <dbReference type="EMBL" id="MPM14217.1"/>
    </source>
</evidence>
<evidence type="ECO:0008006" key="2">
    <source>
        <dbReference type="Google" id="ProtNLM"/>
    </source>
</evidence>
<proteinExistence type="predicted"/>
<gene>
    <name evidence="1" type="ORF">SDC9_60578</name>
</gene>
<organism evidence="1">
    <name type="scientific">bioreactor metagenome</name>
    <dbReference type="NCBI Taxonomy" id="1076179"/>
    <lineage>
        <taxon>unclassified sequences</taxon>
        <taxon>metagenomes</taxon>
        <taxon>ecological metagenomes</taxon>
    </lineage>
</organism>
<accession>A0A644XE89</accession>